<name>A0A9P8P861_9ASCO</name>
<dbReference type="EMBL" id="JAEUBF010001424">
    <property type="protein sequence ID" value="KAH3666597.1"/>
    <property type="molecule type" value="Genomic_DNA"/>
</dbReference>
<evidence type="ECO:0000313" key="3">
    <source>
        <dbReference type="Proteomes" id="UP000769528"/>
    </source>
</evidence>
<dbReference type="PANTHER" id="PTHR23355:SF59">
    <property type="entry name" value="EXORIBONUCLEASE II, MITOCHONDRIAL"/>
    <property type="match status" value="1"/>
</dbReference>
<dbReference type="GO" id="GO:0000175">
    <property type="term" value="F:3'-5'-RNA exonuclease activity"/>
    <property type="evidence" value="ECO:0007669"/>
    <property type="project" value="TreeGrafter"/>
</dbReference>
<dbReference type="GO" id="GO:0006402">
    <property type="term" value="P:mRNA catabolic process"/>
    <property type="evidence" value="ECO:0007669"/>
    <property type="project" value="TreeGrafter"/>
</dbReference>
<dbReference type="InterPro" id="IPR012340">
    <property type="entry name" value="NA-bd_OB-fold"/>
</dbReference>
<evidence type="ECO:0000313" key="2">
    <source>
        <dbReference type="EMBL" id="KAH3666597.1"/>
    </source>
</evidence>
<comment type="caution">
    <text evidence="2">The sequence shown here is derived from an EMBL/GenBank/DDBJ whole genome shotgun (WGS) entry which is preliminary data.</text>
</comment>
<dbReference type="SMART" id="SM00955">
    <property type="entry name" value="RNB"/>
    <property type="match status" value="1"/>
</dbReference>
<reference evidence="2" key="2">
    <citation type="submission" date="2021-01" db="EMBL/GenBank/DDBJ databases">
        <authorList>
            <person name="Schikora-Tamarit M.A."/>
        </authorList>
    </citation>
    <scope>NUCLEOTIDE SEQUENCE</scope>
    <source>
        <strain evidence="2">CBS6341</strain>
    </source>
</reference>
<dbReference type="InterPro" id="IPR050180">
    <property type="entry name" value="RNR_Ribonuclease"/>
</dbReference>
<reference evidence="2" key="1">
    <citation type="journal article" date="2021" name="Open Biol.">
        <title>Shared evolutionary footprints suggest mitochondrial oxidative damage underlies multiple complex I losses in fungi.</title>
        <authorList>
            <person name="Schikora-Tamarit M.A."/>
            <person name="Marcet-Houben M."/>
            <person name="Nosek J."/>
            <person name="Gabaldon T."/>
        </authorList>
    </citation>
    <scope>NUCLEOTIDE SEQUENCE</scope>
    <source>
        <strain evidence="2">CBS6341</strain>
    </source>
</reference>
<sequence>MLRLVRNDFKKEVLLIRRYSEKSQPHTNQEKDEKELQDVISSIRKNFKKRKQVLAELRGNVEVKTLDEIEEEADRRYHQRFIKPSLKWKNKITKSISETMTIDPTKRTFQVLKESLDQIPTNLAINEFFSPLDLGDVVELSTSLNQSGLALIVELPSKEDDPRYTVMNRLGELSYLEKSHFKFRIPQFIPKDRLQNLIYKVPEGEDAEDYGSIKPDSSGFTKYAVNPNARSFIMKPVLDITNEAWKILQEISRKLEIIHKLIQNDSGPKEVSVFVLVKALDFINLKKFKESIENTDLIDYAYENLRTQLAEKIGKEFSDKSFLGKSIGKISTHEEFSVVKFYAVILALRKQSMLWSNSYSSKSSLIPLTITALPLHYTKKLAGTSDLLKFDHRVADEFSDFVDIYYGSKNLPVIPPKYTDIFYLLKEYAIGNVKDPKIETIVSLLMKKQFPDQDVTRSLVYQLLVEFRIIQQDSTNPTHFSTKLCIPGKQVSTKADLEQQYYDSTDLLDFSYDLARKRTDLTHLDVFCIDSESAHEIDDGVSLEKIDEENYKLYIHVADPSSFIKRDSSLFNISYERSFTIYQPELISAMLPSRISDIAGLGKNGRKTRAITFSVPLNIKDGKIDFRASKVEASYISKFPHGYFYSKVDKILDKQIKPSSDVEYCEFTQLFEMYKVGEALRLMRVKNGGIIFGESIGVQLKTTENDDLEISQQEPTKSNLLVSEFMILANRISGEYLAKNNIPGVYKVMHKLPLFNENIFHRLNQLSLSSDHYPRLSEIVKLFKFISAANYSAKSNQSHFMLGCINYAPSTSPLRRVGDLINHYQFHTFLNEENLAFSNNEVLSMVLHIESKNDIIRKTNLEATSYYTINKLKRLIGTKEIKELDLIISSKILDGGYVFAIIKNFGIMSKLKFDTNKAPPNIGDEMKIKLINEDYNFEFIEFDPVGNSVLIKEL</sequence>
<proteinExistence type="predicted"/>
<dbReference type="AlphaFoldDB" id="A0A9P8P861"/>
<accession>A0A9P8P861</accession>
<dbReference type="InterPro" id="IPR001900">
    <property type="entry name" value="RNase_II/R"/>
</dbReference>
<dbReference type="Proteomes" id="UP000769528">
    <property type="component" value="Unassembled WGS sequence"/>
</dbReference>
<feature type="domain" description="RNB" evidence="1">
    <location>
        <begin position="518"/>
        <end position="832"/>
    </location>
</feature>
<dbReference type="Pfam" id="PF00773">
    <property type="entry name" value="RNB"/>
    <property type="match status" value="1"/>
</dbReference>
<dbReference type="OrthoDB" id="2285229at2759"/>
<protein>
    <recommendedName>
        <fullName evidence="1">RNB domain-containing protein</fullName>
    </recommendedName>
</protein>
<organism evidence="2 3">
    <name type="scientific">Wickerhamomyces mucosus</name>
    <dbReference type="NCBI Taxonomy" id="1378264"/>
    <lineage>
        <taxon>Eukaryota</taxon>
        <taxon>Fungi</taxon>
        <taxon>Dikarya</taxon>
        <taxon>Ascomycota</taxon>
        <taxon>Saccharomycotina</taxon>
        <taxon>Saccharomycetes</taxon>
        <taxon>Phaffomycetales</taxon>
        <taxon>Wickerhamomycetaceae</taxon>
        <taxon>Wickerhamomyces</taxon>
    </lineage>
</organism>
<gene>
    <name evidence="2" type="ORF">WICMUC_005581</name>
</gene>
<dbReference type="PANTHER" id="PTHR23355">
    <property type="entry name" value="RIBONUCLEASE"/>
    <property type="match status" value="1"/>
</dbReference>
<dbReference type="GO" id="GO:0003723">
    <property type="term" value="F:RNA binding"/>
    <property type="evidence" value="ECO:0007669"/>
    <property type="project" value="InterPro"/>
</dbReference>
<keyword evidence="3" id="KW-1185">Reference proteome</keyword>
<evidence type="ECO:0000259" key="1">
    <source>
        <dbReference type="SMART" id="SM00955"/>
    </source>
</evidence>
<dbReference type="SUPFAM" id="SSF50249">
    <property type="entry name" value="Nucleic acid-binding proteins"/>
    <property type="match status" value="1"/>
</dbReference>
<dbReference type="GO" id="GO:0000932">
    <property type="term" value="C:P-body"/>
    <property type="evidence" value="ECO:0007669"/>
    <property type="project" value="TreeGrafter"/>
</dbReference>